<dbReference type="PANTHER" id="PTHR30160">
    <property type="entry name" value="TETRAACYLDISACCHARIDE 4'-KINASE-RELATED"/>
    <property type="match status" value="1"/>
</dbReference>
<evidence type="ECO:0000256" key="2">
    <source>
        <dbReference type="ARBA" id="ARBA00022679"/>
    </source>
</evidence>
<dbReference type="CDD" id="cd03789">
    <property type="entry name" value="GT9_LPS_heptosyltransferase"/>
    <property type="match status" value="1"/>
</dbReference>
<keyword evidence="1" id="KW-0328">Glycosyltransferase</keyword>
<evidence type="ECO:0000256" key="3">
    <source>
        <dbReference type="SAM" id="Phobius"/>
    </source>
</evidence>
<dbReference type="Pfam" id="PF01075">
    <property type="entry name" value="Glyco_transf_9"/>
    <property type="match status" value="1"/>
</dbReference>
<dbReference type="EMBL" id="JADCLJ010000007">
    <property type="protein sequence ID" value="MBE4907216.1"/>
    <property type="molecule type" value="Genomic_DNA"/>
</dbReference>
<dbReference type="Proteomes" id="UP001516662">
    <property type="component" value="Unassembled WGS sequence"/>
</dbReference>
<dbReference type="SUPFAM" id="SSF53756">
    <property type="entry name" value="UDP-Glycosyltransferase/glycogen phosphorylase"/>
    <property type="match status" value="1"/>
</dbReference>
<protein>
    <submittedName>
        <fullName evidence="4">Glycosyltransferase family 9 protein</fullName>
    </submittedName>
</protein>
<evidence type="ECO:0000313" key="5">
    <source>
        <dbReference type="Proteomes" id="UP001516662"/>
    </source>
</evidence>
<accession>A0ABR9QFM2</accession>
<keyword evidence="3" id="KW-0472">Membrane</keyword>
<organism evidence="4 5">
    <name type="scientific">Litchfieldia luteola</name>
    <dbReference type="NCBI Taxonomy" id="682179"/>
    <lineage>
        <taxon>Bacteria</taxon>
        <taxon>Bacillati</taxon>
        <taxon>Bacillota</taxon>
        <taxon>Bacilli</taxon>
        <taxon>Bacillales</taxon>
        <taxon>Bacillaceae</taxon>
        <taxon>Litchfieldia</taxon>
    </lineage>
</organism>
<evidence type="ECO:0000313" key="4">
    <source>
        <dbReference type="EMBL" id="MBE4907216.1"/>
    </source>
</evidence>
<evidence type="ECO:0000256" key="1">
    <source>
        <dbReference type="ARBA" id="ARBA00022676"/>
    </source>
</evidence>
<dbReference type="InterPro" id="IPR051199">
    <property type="entry name" value="LPS_LOS_Heptosyltrfase"/>
</dbReference>
<dbReference type="Gene3D" id="3.40.50.2000">
    <property type="entry name" value="Glycogen Phosphorylase B"/>
    <property type="match status" value="2"/>
</dbReference>
<proteinExistence type="predicted"/>
<feature type="transmembrane region" description="Helical" evidence="3">
    <location>
        <begin position="40"/>
        <end position="59"/>
    </location>
</feature>
<name>A0ABR9QFM2_9BACI</name>
<gene>
    <name evidence="4" type="ORF">IMZ08_03975</name>
</gene>
<reference evidence="4 5" key="1">
    <citation type="submission" date="2020-10" db="EMBL/GenBank/DDBJ databases">
        <title>Bacillus sp. HD4P25, an endophyte from a halophyte.</title>
        <authorList>
            <person name="Sun J.-Q."/>
        </authorList>
    </citation>
    <scope>NUCLEOTIDE SEQUENCE [LARGE SCALE GENOMIC DNA]</scope>
    <source>
        <strain evidence="4 5">YIM 93174</strain>
    </source>
</reference>
<keyword evidence="5" id="KW-1185">Reference proteome</keyword>
<keyword evidence="2" id="KW-0808">Transferase</keyword>
<keyword evidence="3" id="KW-1133">Transmembrane helix</keyword>
<keyword evidence="3" id="KW-0812">Transmembrane</keyword>
<dbReference type="RefSeq" id="WP_193534689.1">
    <property type="nucleotide sequence ID" value="NZ_JADCLJ010000007.1"/>
</dbReference>
<dbReference type="InterPro" id="IPR002201">
    <property type="entry name" value="Glyco_trans_9"/>
</dbReference>
<comment type="caution">
    <text evidence="4">The sequence shown here is derived from an EMBL/GenBank/DDBJ whole genome shotgun (WGS) entry which is preliminary data.</text>
</comment>
<sequence length="383" mass="43966">MNERGNTILKRMDTYIGIPLVFLLSLLRRRKREIPQDPQSIVIIMIAAIGDTILLSSILKELRYLYPNAVISIVCSKGNIQAAKNLQEINDIVTFDLSKIMRSFLFLKKQRTFNLLLDFGAWSKLNAIISYMIKADYKVGFKRKRMYRHYLYDRTAEHLDTLHELENYRNLLRSLGCRLQGFLPEFVVSSKSSTKVNRIVDPNQRYIVFHLFASGSHKEKKEWHEDYWIELAHRFICEDYHVLFTGGPQDQEETDRIVRKVASSECISLAGKLSLEETAILIKKVNLIVTVNTGVMHLAAALETRIIALHGPTSPDRWGPVSDKAVILTPQIKCDSLLSLGFEQHQCVIKEGCISTISVDEVYRAVKYYHENGEKLAKTSNLF</sequence>